<dbReference type="Proteomes" id="UP000294564">
    <property type="component" value="Unassembled WGS sequence"/>
</dbReference>
<proteinExistence type="predicted"/>
<gene>
    <name evidence="2" type="ORF">EV195_101748</name>
</gene>
<feature type="transmembrane region" description="Helical" evidence="1">
    <location>
        <begin position="12"/>
        <end position="31"/>
    </location>
</feature>
<dbReference type="PANTHER" id="PTHR40115:SF1">
    <property type="entry name" value="INNER MEMBRANE PROTEIN WITH PEPSY TM HELIX"/>
    <property type="match status" value="1"/>
</dbReference>
<feature type="transmembrane region" description="Helical" evidence="1">
    <location>
        <begin position="129"/>
        <end position="150"/>
    </location>
</feature>
<organism evidence="2 3">
    <name type="scientific">Tenacibaculum skagerrakense</name>
    <dbReference type="NCBI Taxonomy" id="186571"/>
    <lineage>
        <taxon>Bacteria</taxon>
        <taxon>Pseudomonadati</taxon>
        <taxon>Bacteroidota</taxon>
        <taxon>Flavobacteriia</taxon>
        <taxon>Flavobacteriales</taxon>
        <taxon>Flavobacteriaceae</taxon>
        <taxon>Tenacibaculum</taxon>
    </lineage>
</organism>
<evidence type="ECO:0000313" key="2">
    <source>
        <dbReference type="EMBL" id="TCP28568.1"/>
    </source>
</evidence>
<protein>
    <recommendedName>
        <fullName evidence="4">PepSY-associated transmembrane protein</fullName>
    </recommendedName>
</protein>
<keyword evidence="1" id="KW-0472">Membrane</keyword>
<name>A0A4R2P351_9FLAO</name>
<comment type="caution">
    <text evidence="2">The sequence shown here is derived from an EMBL/GenBank/DDBJ whole genome shotgun (WGS) entry which is preliminary data.</text>
</comment>
<dbReference type="OrthoDB" id="9787788at2"/>
<evidence type="ECO:0008006" key="4">
    <source>
        <dbReference type="Google" id="ProtNLM"/>
    </source>
</evidence>
<dbReference type="AlphaFoldDB" id="A0A4R2P351"/>
<keyword evidence="1" id="KW-0812">Transmembrane</keyword>
<dbReference type="RefSeq" id="WP_132793047.1">
    <property type="nucleotide sequence ID" value="NZ_SLXM01000001.1"/>
</dbReference>
<dbReference type="EMBL" id="SLXM01000001">
    <property type="protein sequence ID" value="TCP28568.1"/>
    <property type="molecule type" value="Genomic_DNA"/>
</dbReference>
<evidence type="ECO:0000313" key="3">
    <source>
        <dbReference type="Proteomes" id="UP000294564"/>
    </source>
</evidence>
<keyword evidence="1" id="KW-1133">Transmembrane helix</keyword>
<accession>A0A4R2P351</accession>
<dbReference type="InterPro" id="IPR032307">
    <property type="entry name" value="PepSY_TM-like_2"/>
</dbReference>
<dbReference type="Pfam" id="PF16357">
    <property type="entry name" value="PepSY_TM_like_2"/>
    <property type="match status" value="1"/>
</dbReference>
<evidence type="ECO:0000256" key="1">
    <source>
        <dbReference type="SAM" id="Phobius"/>
    </source>
</evidence>
<feature type="transmembrane region" description="Helical" evidence="1">
    <location>
        <begin position="162"/>
        <end position="179"/>
    </location>
</feature>
<sequence length="180" mass="20814">MKKLTNRGLHRDIAYFYLGLIIAFSFSGIILNHRQDWYPMNYVYDSKPFELQIPEDTKELTKEYIISKTEDVGKYDGHRVREGKLRVYFKGNAIFDADATTGKGIIEFKRKVPIIGHSMYLHKSTNNFWVWYSDIFGVAMLVIAITGVMIPMGKKGFKARGWKLAVLGMIIPILFLIFFS</sequence>
<reference evidence="2 3" key="1">
    <citation type="submission" date="2019-03" db="EMBL/GenBank/DDBJ databases">
        <title>Genomic Encyclopedia of Type Strains, Phase IV (KMG-IV): sequencing the most valuable type-strain genomes for metagenomic binning, comparative biology and taxonomic classification.</title>
        <authorList>
            <person name="Goeker M."/>
        </authorList>
    </citation>
    <scope>NUCLEOTIDE SEQUENCE [LARGE SCALE GENOMIC DNA]</scope>
    <source>
        <strain evidence="2 3">DSM 14836</strain>
    </source>
</reference>
<dbReference type="PANTHER" id="PTHR40115">
    <property type="entry name" value="INNER MEMBRANE PROTEIN WITH PEPSY TM HELIX"/>
    <property type="match status" value="1"/>
</dbReference>
<keyword evidence="3" id="KW-1185">Reference proteome</keyword>